<evidence type="ECO:0008006" key="3">
    <source>
        <dbReference type="Google" id="ProtNLM"/>
    </source>
</evidence>
<dbReference type="VEuPathDB" id="FungiDB:ASPCADRAFT_131180"/>
<evidence type="ECO:0000313" key="1">
    <source>
        <dbReference type="EMBL" id="OOF94563.1"/>
    </source>
</evidence>
<dbReference type="OrthoDB" id="5275938at2759"/>
<protein>
    <recommendedName>
        <fullName evidence="3">BTB domain-containing protein</fullName>
    </recommendedName>
</protein>
<proteinExistence type="predicted"/>
<keyword evidence="2" id="KW-1185">Reference proteome</keyword>
<gene>
    <name evidence="1" type="ORF">ASPCADRAFT_131180</name>
</gene>
<sequence>MTGSVLPDYSKFLGEIKLDEGDLLSVASSDTGEYSDIHVSYISDSEPLAGADLLKGYGAEYVHEVAKDGDVLFVITTEDPPTRIRVSSEVLKRKSHFYEVLLGPHYREGGILRKSGQLEKTYDDINPAAMLVVMKVVHDLAHEVPDRIELELLKDMAVIVDTCCLLEAVAAFVKKWLENAWLGNNPTPPSQDVVDWVPYVTWVFRRSPEFQHATRSIIMEQSVTVDPKYAYTPATLHNAMCKVRDNLLSKMRQLIRDHLKDLEDTRHDPVPEGRCPCPHSFMRDWKLLLQRARYPHKHKLSPAAVLTLIYEIVGRFDIAVGCGQPVCSVSIHRVLRACQQEMRYCQGIDLDGNPVRGPDPMPDMDFRAINWPYHAWVGEEGSKIGKRDLWEPQRHLLASTAASPGYGRDRTLDLYGRWLDK</sequence>
<accession>A0A1R3RJB9</accession>
<dbReference type="STRING" id="602072.A0A1R3RJB9"/>
<organism evidence="1 2">
    <name type="scientific">Aspergillus carbonarius (strain ITEM 5010)</name>
    <dbReference type="NCBI Taxonomy" id="602072"/>
    <lineage>
        <taxon>Eukaryota</taxon>
        <taxon>Fungi</taxon>
        <taxon>Dikarya</taxon>
        <taxon>Ascomycota</taxon>
        <taxon>Pezizomycotina</taxon>
        <taxon>Eurotiomycetes</taxon>
        <taxon>Eurotiomycetidae</taxon>
        <taxon>Eurotiales</taxon>
        <taxon>Aspergillaceae</taxon>
        <taxon>Aspergillus</taxon>
        <taxon>Aspergillus subgen. Circumdati</taxon>
    </lineage>
</organism>
<name>A0A1R3RJB9_ASPC5</name>
<dbReference type="AlphaFoldDB" id="A0A1R3RJB9"/>
<dbReference type="Proteomes" id="UP000188318">
    <property type="component" value="Unassembled WGS sequence"/>
</dbReference>
<dbReference type="EMBL" id="KV907501">
    <property type="protein sequence ID" value="OOF94563.1"/>
    <property type="molecule type" value="Genomic_DNA"/>
</dbReference>
<reference evidence="2" key="1">
    <citation type="journal article" date="2017" name="Genome Biol.">
        <title>Comparative genomics reveals high biological diversity and specific adaptations in the industrially and medically important fungal genus Aspergillus.</title>
        <authorList>
            <person name="de Vries R.P."/>
            <person name="Riley R."/>
            <person name="Wiebenga A."/>
            <person name="Aguilar-Osorio G."/>
            <person name="Amillis S."/>
            <person name="Uchima C.A."/>
            <person name="Anderluh G."/>
            <person name="Asadollahi M."/>
            <person name="Askin M."/>
            <person name="Barry K."/>
            <person name="Battaglia E."/>
            <person name="Bayram O."/>
            <person name="Benocci T."/>
            <person name="Braus-Stromeyer S.A."/>
            <person name="Caldana C."/>
            <person name="Canovas D."/>
            <person name="Cerqueira G.C."/>
            <person name="Chen F."/>
            <person name="Chen W."/>
            <person name="Choi C."/>
            <person name="Clum A."/>
            <person name="Dos Santos R.A."/>
            <person name="Damasio A.R."/>
            <person name="Diallinas G."/>
            <person name="Emri T."/>
            <person name="Fekete E."/>
            <person name="Flipphi M."/>
            <person name="Freyberg S."/>
            <person name="Gallo A."/>
            <person name="Gournas C."/>
            <person name="Habgood R."/>
            <person name="Hainaut M."/>
            <person name="Harispe M.L."/>
            <person name="Henrissat B."/>
            <person name="Hilden K.S."/>
            <person name="Hope R."/>
            <person name="Hossain A."/>
            <person name="Karabika E."/>
            <person name="Karaffa L."/>
            <person name="Karanyi Z."/>
            <person name="Krasevec N."/>
            <person name="Kuo A."/>
            <person name="Kusch H."/>
            <person name="LaButti K."/>
            <person name="Lagendijk E.L."/>
            <person name="Lapidus A."/>
            <person name="Levasseur A."/>
            <person name="Lindquist E."/>
            <person name="Lipzen A."/>
            <person name="Logrieco A.F."/>
            <person name="MacCabe A."/>
            <person name="Maekelae M.R."/>
            <person name="Malavazi I."/>
            <person name="Melin P."/>
            <person name="Meyer V."/>
            <person name="Mielnichuk N."/>
            <person name="Miskei M."/>
            <person name="Molnar A.P."/>
            <person name="Mule G."/>
            <person name="Ngan C.Y."/>
            <person name="Orejas M."/>
            <person name="Orosz E."/>
            <person name="Ouedraogo J.P."/>
            <person name="Overkamp K.M."/>
            <person name="Park H.-S."/>
            <person name="Perrone G."/>
            <person name="Piumi F."/>
            <person name="Punt P.J."/>
            <person name="Ram A.F."/>
            <person name="Ramon A."/>
            <person name="Rauscher S."/>
            <person name="Record E."/>
            <person name="Riano-Pachon D.M."/>
            <person name="Robert V."/>
            <person name="Roehrig J."/>
            <person name="Ruller R."/>
            <person name="Salamov A."/>
            <person name="Salih N.S."/>
            <person name="Samson R.A."/>
            <person name="Sandor E."/>
            <person name="Sanguinetti M."/>
            <person name="Schuetze T."/>
            <person name="Sepcic K."/>
            <person name="Shelest E."/>
            <person name="Sherlock G."/>
            <person name="Sophianopoulou V."/>
            <person name="Squina F.M."/>
            <person name="Sun H."/>
            <person name="Susca A."/>
            <person name="Todd R.B."/>
            <person name="Tsang A."/>
            <person name="Unkles S.E."/>
            <person name="van de Wiele N."/>
            <person name="van Rossen-Uffink D."/>
            <person name="Oliveira J.V."/>
            <person name="Vesth T.C."/>
            <person name="Visser J."/>
            <person name="Yu J.-H."/>
            <person name="Zhou M."/>
            <person name="Andersen M.R."/>
            <person name="Archer D.B."/>
            <person name="Baker S.E."/>
            <person name="Benoit I."/>
            <person name="Brakhage A.A."/>
            <person name="Braus G.H."/>
            <person name="Fischer R."/>
            <person name="Frisvad J.C."/>
            <person name="Goldman G.H."/>
            <person name="Houbraken J."/>
            <person name="Oakley B."/>
            <person name="Pocsi I."/>
            <person name="Scazzocchio C."/>
            <person name="Seiboth B."/>
            <person name="vanKuyk P.A."/>
            <person name="Wortman J."/>
            <person name="Dyer P.S."/>
            <person name="Grigoriev I.V."/>
        </authorList>
    </citation>
    <scope>NUCLEOTIDE SEQUENCE [LARGE SCALE GENOMIC DNA]</scope>
    <source>
        <strain evidence="2">ITEM 5010</strain>
    </source>
</reference>
<evidence type="ECO:0000313" key="2">
    <source>
        <dbReference type="Proteomes" id="UP000188318"/>
    </source>
</evidence>
<dbReference type="OMA" id="TWVENIW"/>